<name>A0A7S7NLR6_PALFE</name>
<evidence type="ECO:0000313" key="7">
    <source>
        <dbReference type="Proteomes" id="UP000593892"/>
    </source>
</evidence>
<gene>
    <name evidence="6" type="ORF">IRI77_24230</name>
</gene>
<keyword evidence="2" id="KW-0812">Transmembrane</keyword>
<accession>A0A7S7NLR6</accession>
<evidence type="ECO:0000256" key="4">
    <source>
        <dbReference type="ARBA" id="ARBA00023136"/>
    </source>
</evidence>
<protein>
    <submittedName>
        <fullName evidence="6">Neutral zinc metallopeptidase</fullName>
    </submittedName>
</protein>
<evidence type="ECO:0000256" key="2">
    <source>
        <dbReference type="ARBA" id="ARBA00022692"/>
    </source>
</evidence>
<dbReference type="KEGG" id="pfer:IRI77_24230"/>
<feature type="region of interest" description="Disordered" evidence="5">
    <location>
        <begin position="1"/>
        <end position="25"/>
    </location>
</feature>
<dbReference type="EMBL" id="CP063849">
    <property type="protein sequence ID" value="QOY85909.1"/>
    <property type="molecule type" value="Genomic_DNA"/>
</dbReference>
<dbReference type="AlphaFoldDB" id="A0A7S7NLR6"/>
<evidence type="ECO:0000256" key="5">
    <source>
        <dbReference type="SAM" id="MobiDB-lite"/>
    </source>
</evidence>
<keyword evidence="3" id="KW-1133">Transmembrane helix</keyword>
<dbReference type="Proteomes" id="UP000593892">
    <property type="component" value="Chromosome"/>
</dbReference>
<dbReference type="RefSeq" id="WP_194447579.1">
    <property type="nucleotide sequence ID" value="NZ_CP063849.1"/>
</dbReference>
<evidence type="ECO:0000256" key="3">
    <source>
        <dbReference type="ARBA" id="ARBA00022989"/>
    </source>
</evidence>
<dbReference type="PANTHER" id="PTHR30168:SF0">
    <property type="entry name" value="INNER MEMBRANE PROTEIN"/>
    <property type="match status" value="1"/>
</dbReference>
<dbReference type="GO" id="GO:0016020">
    <property type="term" value="C:membrane"/>
    <property type="evidence" value="ECO:0007669"/>
    <property type="project" value="UniProtKB-SubCell"/>
</dbReference>
<dbReference type="Pfam" id="PF04228">
    <property type="entry name" value="Zn_peptidase"/>
    <property type="match status" value="1"/>
</dbReference>
<proteinExistence type="predicted"/>
<comment type="subcellular location">
    <subcellularLocation>
        <location evidence="1">Membrane</location>
        <topology evidence="1">Single-pass membrane protein</topology>
    </subcellularLocation>
</comment>
<evidence type="ECO:0000313" key="6">
    <source>
        <dbReference type="EMBL" id="QOY85909.1"/>
    </source>
</evidence>
<dbReference type="PANTHER" id="PTHR30168">
    <property type="entry name" value="PUTATIVE MEMBRANE PROTEIN YPFJ"/>
    <property type="match status" value="1"/>
</dbReference>
<keyword evidence="4" id="KW-0472">Membrane</keyword>
<sequence length="291" mass="31037">MRWTPGGSSDDIEDRRDDGGSGGGGGGGGFGGFKLGLGGMLVLGVLSLVFKTDLISPFLGLSRGGSPGVSRRAPDTARTKSEQPLVEFVSFVLDDNQKTWAQMLTAQGKTYQKAKLVLFRDSVESACGMAESATGPFYCPGDGKVYIDLGFYDELRTKFGAPGEFAEAYVISHEIGHHIQNLLGIEAQVRSAQRRNPSQRNALSVKMELQADCFAGIWGHSTNERGILEKGDVESGLGAAAAVGDDRLQKAATGHVSPESFTHGSSAQRMEWFQRGYNSGKLSACNTFAQD</sequence>
<organism evidence="6 7">
    <name type="scientific">Paludibaculum fermentans</name>
    <dbReference type="NCBI Taxonomy" id="1473598"/>
    <lineage>
        <taxon>Bacteria</taxon>
        <taxon>Pseudomonadati</taxon>
        <taxon>Acidobacteriota</taxon>
        <taxon>Terriglobia</taxon>
        <taxon>Bryobacterales</taxon>
        <taxon>Bryobacteraceae</taxon>
        <taxon>Paludibaculum</taxon>
    </lineage>
</organism>
<reference evidence="6 7" key="1">
    <citation type="submission" date="2020-10" db="EMBL/GenBank/DDBJ databases">
        <title>Complete genome sequence of Paludibaculum fermentans P105T, a facultatively anaerobic acidobacterium capable of dissimilatory Fe(III) reduction.</title>
        <authorList>
            <person name="Dedysh S.N."/>
            <person name="Beletsky A.V."/>
            <person name="Kulichevskaya I.S."/>
            <person name="Mardanov A.V."/>
            <person name="Ravin N.V."/>
        </authorList>
    </citation>
    <scope>NUCLEOTIDE SEQUENCE [LARGE SCALE GENOMIC DNA]</scope>
    <source>
        <strain evidence="6 7">P105</strain>
    </source>
</reference>
<evidence type="ECO:0000256" key="1">
    <source>
        <dbReference type="ARBA" id="ARBA00004167"/>
    </source>
</evidence>
<dbReference type="InterPro" id="IPR007343">
    <property type="entry name" value="Uncharacterised_pept_Zn_put"/>
</dbReference>
<keyword evidence="7" id="KW-1185">Reference proteome</keyword>